<gene>
    <name evidence="1" type="ORF">Pmi06nite_47970</name>
</gene>
<sequence length="98" mass="11223">MRWTLPKWAGGRPSPISPDDEAFIVAMALTRPEKLGRQFTHWSLRKLAAHLAEHPERRVRVGRERLFDSDGRRLCTAFDAALHRPRKVDPDSARSPAK</sequence>
<dbReference type="Proteomes" id="UP000650628">
    <property type="component" value="Unassembled WGS sequence"/>
</dbReference>
<name>A0A8J3X861_9ACTN</name>
<dbReference type="AlphaFoldDB" id="A0A8J3X861"/>
<accession>A0A8J3X861</accession>
<protein>
    <submittedName>
        <fullName evidence="1">Uncharacterized protein</fullName>
    </submittedName>
</protein>
<comment type="caution">
    <text evidence="1">The sequence shown here is derived from an EMBL/GenBank/DDBJ whole genome shotgun (WGS) entry which is preliminary data.</text>
</comment>
<keyword evidence="2" id="KW-1185">Reference proteome</keyword>
<dbReference type="EMBL" id="BOOO01000024">
    <property type="protein sequence ID" value="GII31355.1"/>
    <property type="molecule type" value="Genomic_DNA"/>
</dbReference>
<proteinExistence type="predicted"/>
<evidence type="ECO:0000313" key="2">
    <source>
        <dbReference type="Proteomes" id="UP000650628"/>
    </source>
</evidence>
<evidence type="ECO:0000313" key="1">
    <source>
        <dbReference type="EMBL" id="GII31355.1"/>
    </source>
</evidence>
<organism evidence="1 2">
    <name type="scientific">Planotetraspora mira</name>
    <dbReference type="NCBI Taxonomy" id="58121"/>
    <lineage>
        <taxon>Bacteria</taxon>
        <taxon>Bacillati</taxon>
        <taxon>Actinomycetota</taxon>
        <taxon>Actinomycetes</taxon>
        <taxon>Streptosporangiales</taxon>
        <taxon>Streptosporangiaceae</taxon>
        <taxon>Planotetraspora</taxon>
    </lineage>
</organism>
<reference evidence="1 2" key="1">
    <citation type="submission" date="2021-01" db="EMBL/GenBank/DDBJ databases">
        <title>Whole genome shotgun sequence of Planotetraspora mira NBRC 15435.</title>
        <authorList>
            <person name="Komaki H."/>
            <person name="Tamura T."/>
        </authorList>
    </citation>
    <scope>NUCLEOTIDE SEQUENCE [LARGE SCALE GENOMIC DNA]</scope>
    <source>
        <strain evidence="1 2">NBRC 15435</strain>
    </source>
</reference>